<comment type="subcellular location">
    <subcellularLocation>
        <location evidence="1">Endoplasmic reticulum membrane</location>
        <topology evidence="1">Peripheral membrane protein</topology>
    </subcellularLocation>
    <subcellularLocation>
        <location evidence="2">Preautophagosomal structure membrane</location>
        <topology evidence="2">Peripheral membrane protein</topology>
    </subcellularLocation>
</comment>
<accession>A0ABQ8FLI6</accession>
<dbReference type="SUPFAM" id="SSF55874">
    <property type="entry name" value="ATPase domain of HSP90 chaperone/DNA topoisomerase II/histidine kinase"/>
    <property type="match status" value="1"/>
</dbReference>
<evidence type="ECO:0000256" key="9">
    <source>
        <dbReference type="ARBA" id="ARBA00023055"/>
    </source>
</evidence>
<evidence type="ECO:0000256" key="1">
    <source>
        <dbReference type="ARBA" id="ARBA00004406"/>
    </source>
</evidence>
<reference evidence="16 17" key="1">
    <citation type="submission" date="2021-02" db="EMBL/GenBank/DDBJ databases">
        <title>Variation within the Batrachochytrium salamandrivorans European outbreak.</title>
        <authorList>
            <person name="Kelly M."/>
            <person name="Pasmans F."/>
            <person name="Shea T.P."/>
            <person name="Munoz J.F."/>
            <person name="Carranza S."/>
            <person name="Cuomo C.A."/>
            <person name="Martel A."/>
        </authorList>
    </citation>
    <scope>NUCLEOTIDE SEQUENCE [LARGE SCALE GENOMIC DNA]</scope>
    <source>
        <strain evidence="16 17">AMFP18/2</strain>
    </source>
</reference>
<keyword evidence="6" id="KW-0547">Nucleotide-binding</keyword>
<dbReference type="PROSITE" id="PS00298">
    <property type="entry name" value="HSP90"/>
    <property type="match status" value="1"/>
</dbReference>
<evidence type="ECO:0000256" key="13">
    <source>
        <dbReference type="ARBA" id="ARBA00024615"/>
    </source>
</evidence>
<dbReference type="PANTHER" id="PTHR11528">
    <property type="entry name" value="HEAT SHOCK PROTEIN 90 FAMILY MEMBER"/>
    <property type="match status" value="1"/>
</dbReference>
<dbReference type="Gene3D" id="3.40.50.11260">
    <property type="match status" value="1"/>
</dbReference>
<gene>
    <name evidence="16" type="ORF">BASA50_002534</name>
</gene>
<name>A0ABQ8FLI6_9FUNG</name>
<evidence type="ECO:0000313" key="16">
    <source>
        <dbReference type="EMBL" id="KAH6600142.1"/>
    </source>
</evidence>
<feature type="compositionally biased region" description="Basic and acidic residues" evidence="14">
    <location>
        <begin position="2411"/>
        <end position="2427"/>
    </location>
</feature>
<feature type="region of interest" description="Disordered" evidence="14">
    <location>
        <begin position="2370"/>
        <end position="2427"/>
    </location>
</feature>
<evidence type="ECO:0000256" key="12">
    <source>
        <dbReference type="ARBA" id="ARBA00024479"/>
    </source>
</evidence>
<keyword evidence="8" id="KW-0067">ATP-binding</keyword>
<dbReference type="Proteomes" id="UP001648503">
    <property type="component" value="Unassembled WGS sequence"/>
</dbReference>
<dbReference type="Pfam" id="PF00183">
    <property type="entry name" value="HSP90"/>
    <property type="match status" value="1"/>
</dbReference>
<dbReference type="InterPro" id="IPR026849">
    <property type="entry name" value="ATG2"/>
</dbReference>
<dbReference type="PRINTS" id="PR00775">
    <property type="entry name" value="HEATSHOCK90"/>
</dbReference>
<feature type="region of interest" description="Disordered" evidence="14">
    <location>
        <begin position="1098"/>
        <end position="1124"/>
    </location>
</feature>
<keyword evidence="15" id="KW-0732">Signal</keyword>
<dbReference type="InterPro" id="IPR001404">
    <property type="entry name" value="Hsp90_fam"/>
</dbReference>
<dbReference type="SUPFAM" id="SSF54211">
    <property type="entry name" value="Ribosomal protein S5 domain 2-like"/>
    <property type="match status" value="1"/>
</dbReference>
<evidence type="ECO:0000256" key="14">
    <source>
        <dbReference type="SAM" id="MobiDB-lite"/>
    </source>
</evidence>
<evidence type="ECO:0000256" key="15">
    <source>
        <dbReference type="SAM" id="SignalP"/>
    </source>
</evidence>
<dbReference type="Gene3D" id="1.20.120.790">
    <property type="entry name" value="Heat shock protein 90, C-terminal domain"/>
    <property type="match status" value="1"/>
</dbReference>
<evidence type="ECO:0000256" key="3">
    <source>
        <dbReference type="ARBA" id="ARBA00008239"/>
    </source>
</evidence>
<comment type="similarity">
    <text evidence="4">Belongs to the ATG2 family.</text>
</comment>
<dbReference type="Pfam" id="PF13589">
    <property type="entry name" value="HATPase_c_3"/>
    <property type="match status" value="1"/>
</dbReference>
<evidence type="ECO:0000256" key="4">
    <source>
        <dbReference type="ARBA" id="ARBA00009714"/>
    </source>
</evidence>
<evidence type="ECO:0000256" key="6">
    <source>
        <dbReference type="ARBA" id="ARBA00022741"/>
    </source>
</evidence>
<keyword evidence="5" id="KW-0813">Transport</keyword>
<dbReference type="Gene3D" id="3.30.565.10">
    <property type="entry name" value="Histidine kinase-like ATPase, C-terminal domain"/>
    <property type="match status" value="1"/>
</dbReference>
<comment type="catalytic activity">
    <reaction evidence="12">
        <text>a 1,2-diacyl-sn-glycero-3-phospho-L-serine(in) = a 1,2-diacyl-sn-glycero-3-phospho-L-serine(out)</text>
        <dbReference type="Rhea" id="RHEA:38663"/>
        <dbReference type="ChEBI" id="CHEBI:57262"/>
    </reaction>
</comment>
<dbReference type="InterPro" id="IPR036890">
    <property type="entry name" value="HATPase_C_sf"/>
</dbReference>
<dbReference type="InterPro" id="IPR020575">
    <property type="entry name" value="Hsp90_N"/>
</dbReference>
<feature type="compositionally biased region" description="Polar residues" evidence="14">
    <location>
        <begin position="1098"/>
        <end position="1109"/>
    </location>
</feature>
<proteinExistence type="inferred from homology"/>
<evidence type="ECO:0000256" key="7">
    <source>
        <dbReference type="ARBA" id="ARBA00022824"/>
    </source>
</evidence>
<keyword evidence="9" id="KW-0445">Lipid transport</keyword>
<feature type="signal peptide" evidence="15">
    <location>
        <begin position="1"/>
        <end position="18"/>
    </location>
</feature>
<dbReference type="SUPFAM" id="SSF110942">
    <property type="entry name" value="HSP90 C-terminal domain"/>
    <property type="match status" value="1"/>
</dbReference>
<evidence type="ECO:0000256" key="2">
    <source>
        <dbReference type="ARBA" id="ARBA00004623"/>
    </source>
</evidence>
<evidence type="ECO:0000256" key="8">
    <source>
        <dbReference type="ARBA" id="ARBA00022840"/>
    </source>
</evidence>
<keyword evidence="7" id="KW-0256">Endoplasmic reticulum</keyword>
<sequence length="2525" mass="281295">MLLSTTLGIFFLVGRACADISASVDVDEEALPSIPPGFQVPTLEEVTDYAAKGGESFKFETEVNRMMKTIISSLYKNKEVFLRELISNASDALDKIRFFLLTNKEETPTHSDLKITIVVDKKQGTLTITDTGIGMTKETLRENLGTIAKSGTAEFLANLKANSTGNGLIGQFGVGFYSAFLVSDTVTVISKNNKDSQYIWKSTSNNDYSIVKDPRGNTLGRGTQIILQLQEDAFEFLEDDRIRNLIRKHSQFIDFPIYLWSIRTIEEEGSSEDVQEIHEDANDGVMPEEADSKPATTTVSRKVADWELLNEHKPIWTRPASLVSEEEYNEFYKRVFRDTLPPLTYSHFKTEGEVDFKSIIFIPKNPPYKFLQPDEPLGKNIRLFVRRVFITDEISDFLPRWLSFVKAVVDSDEILLNVSRETLSKHGMLKVIRKRVISKTIDLLGRISKDEEVYKTFYKSYRLAIKFGMVESKGYYNKLVKLLRYESTTHELTSLEEYVGRMKKGQPQIYYMTTSDVEVAKKSPFVEKLAARGYEVLFMVDPADEYLAQGDLKKFNDKPLQHIAKSGLKFGDEDETTAANEKLQLKKFKPLMDWLQLKLDTMVEKVRISMQLTTSPCAVLSGEHGLSPSEERLYSAQLGDQDDPFLKFSRAQKRILEINPEHPIIKGMLKKIMDGDKDSISDVPYILFESTAIGSGWEPRDTTKFMTSVEGALRRFVGVDVHAQPNVHIKPAPEQDVTESEQKIIMTDEDEVDTDQPFGEDSFQKRLAKYLLKQTVGRFLSSNVDWDSYDFQLVNGQVTMRDLHMDVQAINKIVGNRLGLQVVSGHIGTLRIVVPWNGFFTEACSMEIEDLTIQLTEIDSTSHSTKAPGSTKGADGNLQDHKQDLSAPEPPTLLSSSFHFADNFIRTELGDDEADSPSMSFTLNEPGSGTGLSDLARMIENIMSKVSLSLCRISCRFVSSSGTAVQLLCGQISLCNHTSSTIQRLIPEWLWIDQGPGFNTVLKYLRILHISVSVDRGGDLGTCPVLSIPEGWLRILFKQDVSAFPASPNISLSPTISSSVWLNSFDIACDIDRIVVVLHPFTIRDVLNLFSNHSHDQMQGCTPSQTFPPQSDEAHTPTIGSPSDSLPQSVEPFMFTLHVEDINVFIYHPNGRTPILQDLEILSKKMPDVPNELVGVDYLFANLHTINLQLQRHQSLAGQAIGIDLTISGLLFRHRLKSLSSEMSTILSTIPLKDVPVRDKMQEFLINKTELPRATVDAQPSSSEFIRLRIESFNGRHTSPTATSSSLDEIPIDGWSHHIAVVLPPMMLYIVTDVLEDIQTYVSSINSLKLPMSSELGSDVSEEQQGGIKPNITVSISCLFVRIVIEICPENKPRRGLVIPVFDIFDIHFGEPHSSIEKVTEIISTNGQIGAGLVVAGLATTSNYSEYRPMVLLENVSMELTTKNDSPLRHSSRFDDIVADLHNLYRDNMQSSDEASVKSWSDVGSEHYEDGNSASVSQWGCTKSKNRRNHPLAALTLSVAIIESESVQVHVMDSEFLCIHQLLEQAQALNSSEQGFAPYPSIAFLFMASKGSIKLTACLGLATSRRYDLNLSSLDMILSLNSSSSVKNSLAVELALGGLTFAVQKYSAGTFLHEETIVCNQTYTGDASPIFRVVFSQLDDFEMGLRQASVTALLSNFTIHVPFDYTDLARMATRNLDQFSDQRDTPEPQLDAFLNAHMLLKNYNIVYMTEPFCGSILLSGGKLRISTTLIAESPTTSYELSLFNICMSISHNPNSSAILSHTLTESQTMPGDAWMAYRHYVNSVGFVQIGQADIIRALIRKNDSPIFPTIEIDLAPNHIRIDTFPDSLNSAITCLESLLAVVSGTKEASKTTAKSPLASDIMNSFDTNSSLIDQAALGSVDQSAFQSAPPVPNLVDESMDHNDYDWQMEFNHVLDSQDQPEIVTEAVRTFISPDEFEIDQTYLSRLSVETPQEKQSSTPPASVFVLRDCDVSWRLYEGSHWDYDDDEFQKNYTSFQNTSHLKPGEVPDDNGSVDLSSLTESQSAVDLPLSDEDGFSSSSLYNVDDDVGHKAPIPKRIKDCELEIRLVRIGVSVKIYPDHNRDLRNDIQMTVRDIEMIDYVKTSQWRKFFSYMQPEGNAFPRESGSDMISVSWESIPQSTGEDEIRLKAEILPFRMYIDQDTLNFIIRHCSEISDLRQMQTSLPSIIPSNSESDTLFFQYCEIDAIMMKIDYKPKHVDFLSIKSGKLIEFLNFVHLDGAELSLHRIRLAGVRGWESLWKRIVNIWLPHIRATQVPSMASGVSSVRPFANIGAGVANLVLLPVEQFRKDGRIIKGLQKGAGAFLKAATMETIRMGSRVAAGTQVILERAEEYMGGSDSGSPSGAFGSGGGSNSSRRGGGGGSGGAGTSVFGESRSRSGTEYPHDADRQQFSKFAEQPRDIREGLQMGFASISEGVRSAARTILAVPKDIYDSSDEGRVHPVVRAVPMAILQPMIGATDAVSKTLVGLQNSLDKTQQSRMEDKYKHHG</sequence>
<keyword evidence="10" id="KW-0472">Membrane</keyword>
<feature type="compositionally biased region" description="Gly residues" evidence="14">
    <location>
        <begin position="2383"/>
        <end position="2404"/>
    </location>
</feature>
<dbReference type="InterPro" id="IPR019805">
    <property type="entry name" value="Heat_shock_protein_90_CS"/>
</dbReference>
<comment type="caution">
    <text evidence="16">The sequence shown here is derived from an EMBL/GenBank/DDBJ whole genome shotgun (WGS) entry which is preliminary data.</text>
</comment>
<dbReference type="Gene3D" id="3.30.230.80">
    <property type="match status" value="1"/>
</dbReference>
<protein>
    <submittedName>
        <fullName evidence="16">Uncharacterized protein</fullName>
    </submittedName>
</protein>
<dbReference type="InterPro" id="IPR020568">
    <property type="entry name" value="Ribosomal_Su5_D2-typ_SF"/>
</dbReference>
<keyword evidence="11" id="KW-0143">Chaperone</keyword>
<evidence type="ECO:0000256" key="11">
    <source>
        <dbReference type="ARBA" id="ARBA00023186"/>
    </source>
</evidence>
<dbReference type="CDD" id="cd16927">
    <property type="entry name" value="HATPase_Hsp90-like"/>
    <property type="match status" value="1"/>
</dbReference>
<comment type="similarity">
    <text evidence="3">Belongs to the heat shock protein 90 family.</text>
</comment>
<feature type="compositionally biased region" description="Low complexity" evidence="14">
    <location>
        <begin position="2372"/>
        <end position="2382"/>
    </location>
</feature>
<feature type="chain" id="PRO_5046890549" evidence="15">
    <location>
        <begin position="19"/>
        <end position="2525"/>
    </location>
</feature>
<keyword evidence="17" id="KW-1185">Reference proteome</keyword>
<organism evidence="16 17">
    <name type="scientific">Batrachochytrium salamandrivorans</name>
    <dbReference type="NCBI Taxonomy" id="1357716"/>
    <lineage>
        <taxon>Eukaryota</taxon>
        <taxon>Fungi</taxon>
        <taxon>Fungi incertae sedis</taxon>
        <taxon>Chytridiomycota</taxon>
        <taxon>Chytridiomycota incertae sedis</taxon>
        <taxon>Chytridiomycetes</taxon>
        <taxon>Rhizophydiales</taxon>
        <taxon>Rhizophydiales incertae sedis</taxon>
        <taxon>Batrachochytrium</taxon>
    </lineage>
</organism>
<dbReference type="InterPro" id="IPR037196">
    <property type="entry name" value="HSP90_C"/>
</dbReference>
<dbReference type="EMBL" id="JAFCIX010000047">
    <property type="protein sequence ID" value="KAH6600142.1"/>
    <property type="molecule type" value="Genomic_DNA"/>
</dbReference>
<dbReference type="HAMAP" id="MF_00505">
    <property type="entry name" value="HSP90"/>
    <property type="match status" value="1"/>
</dbReference>
<evidence type="ECO:0000313" key="17">
    <source>
        <dbReference type="Proteomes" id="UP001648503"/>
    </source>
</evidence>
<comment type="catalytic activity">
    <reaction evidence="13">
        <text>a 1,2-diacyl-sn-glycero-3-phosphoethanolamine(in) = a 1,2-diacyl-sn-glycero-3-phosphoethanolamine(out)</text>
        <dbReference type="Rhea" id="RHEA:38895"/>
        <dbReference type="ChEBI" id="CHEBI:64612"/>
    </reaction>
</comment>
<evidence type="ECO:0000256" key="10">
    <source>
        <dbReference type="ARBA" id="ARBA00023136"/>
    </source>
</evidence>
<dbReference type="Pfam" id="PF13329">
    <property type="entry name" value="ATG2_CAD"/>
    <property type="match status" value="2"/>
</dbReference>
<evidence type="ECO:0000256" key="5">
    <source>
        <dbReference type="ARBA" id="ARBA00022448"/>
    </source>
</evidence>
<feature type="region of interest" description="Disordered" evidence="14">
    <location>
        <begin position="860"/>
        <end position="886"/>
    </location>
</feature>
<dbReference type="NCBIfam" id="NF003555">
    <property type="entry name" value="PRK05218.1"/>
    <property type="match status" value="1"/>
</dbReference>